<dbReference type="EMBL" id="JAHRIP010091466">
    <property type="protein sequence ID" value="MEQ2316984.1"/>
    <property type="molecule type" value="Genomic_DNA"/>
</dbReference>
<dbReference type="Pfam" id="PF01030">
    <property type="entry name" value="Recep_L_domain"/>
    <property type="match status" value="1"/>
</dbReference>
<sequence>MFTVCNGLGAGELTHTLSINATNIGSFKNCTKISGDITIIHTSIHGDPYTNTPKMEPAQLDVFKTVKEITGHLWIQTWPESMSSLSPFENLEIIRGRTKRGIRTVVVTKLNIDYLGLRSLKEISDGEVVIIKNQNLCYTEQSHWNRFFKSETQTATVSENTNATTCALRKKTCDRKCTVDGCWGPGPDMCFACRDYSRGESCVDSCNILEGNPREAVMNKTCMECDPECLRMNGTATCRAPVRVSSSVKENTLDIMLSTFRDIIDVLILTS</sequence>
<proteinExistence type="predicted"/>
<dbReference type="CDD" id="cd00064">
    <property type="entry name" value="FU"/>
    <property type="match status" value="1"/>
</dbReference>
<dbReference type="SUPFAM" id="SSF57184">
    <property type="entry name" value="Growth factor receptor domain"/>
    <property type="match status" value="1"/>
</dbReference>
<dbReference type="Pfam" id="PF14843">
    <property type="entry name" value="GF_recep_IV"/>
    <property type="match status" value="1"/>
</dbReference>
<dbReference type="InterPro" id="IPR000494">
    <property type="entry name" value="Rcpt_L-dom"/>
</dbReference>
<dbReference type="Gene3D" id="2.10.220.10">
    <property type="entry name" value="Hormone Receptor, Insulin-like Growth Factor Receptor 1, Chain A, domain 2"/>
    <property type="match status" value="1"/>
</dbReference>
<feature type="domain" description="Receptor L-domain" evidence="2">
    <location>
        <begin position="29"/>
        <end position="145"/>
    </location>
</feature>
<evidence type="ECO:0008006" key="6">
    <source>
        <dbReference type="Google" id="ProtNLM"/>
    </source>
</evidence>
<dbReference type="InterPro" id="IPR032778">
    <property type="entry name" value="GF_recep_IV"/>
</dbReference>
<dbReference type="InterPro" id="IPR006212">
    <property type="entry name" value="Furin_repeat"/>
</dbReference>
<dbReference type="InterPro" id="IPR036941">
    <property type="entry name" value="Rcpt_L-dom_sf"/>
</dbReference>
<name>A0ABV1AFQ3_9TELE</name>
<dbReference type="Proteomes" id="UP001469553">
    <property type="component" value="Unassembled WGS sequence"/>
</dbReference>
<keyword evidence="5" id="KW-1185">Reference proteome</keyword>
<gene>
    <name evidence="4" type="ORF">AMECASPLE_038122</name>
</gene>
<evidence type="ECO:0000256" key="1">
    <source>
        <dbReference type="ARBA" id="ARBA00023180"/>
    </source>
</evidence>
<keyword evidence="1" id="KW-0325">Glycoprotein</keyword>
<organism evidence="4 5">
    <name type="scientific">Ameca splendens</name>
    <dbReference type="NCBI Taxonomy" id="208324"/>
    <lineage>
        <taxon>Eukaryota</taxon>
        <taxon>Metazoa</taxon>
        <taxon>Chordata</taxon>
        <taxon>Craniata</taxon>
        <taxon>Vertebrata</taxon>
        <taxon>Euteleostomi</taxon>
        <taxon>Actinopterygii</taxon>
        <taxon>Neopterygii</taxon>
        <taxon>Teleostei</taxon>
        <taxon>Neoteleostei</taxon>
        <taxon>Acanthomorphata</taxon>
        <taxon>Ovalentaria</taxon>
        <taxon>Atherinomorphae</taxon>
        <taxon>Cyprinodontiformes</taxon>
        <taxon>Goodeidae</taxon>
        <taxon>Ameca</taxon>
    </lineage>
</organism>
<dbReference type="SUPFAM" id="SSF52058">
    <property type="entry name" value="L domain-like"/>
    <property type="match status" value="1"/>
</dbReference>
<evidence type="ECO:0000259" key="3">
    <source>
        <dbReference type="Pfam" id="PF14843"/>
    </source>
</evidence>
<evidence type="ECO:0000259" key="2">
    <source>
        <dbReference type="Pfam" id="PF01030"/>
    </source>
</evidence>
<dbReference type="SMART" id="SM00261">
    <property type="entry name" value="FU"/>
    <property type="match status" value="1"/>
</dbReference>
<dbReference type="Gene3D" id="3.80.20.20">
    <property type="entry name" value="Receptor L-domain"/>
    <property type="match status" value="1"/>
</dbReference>
<evidence type="ECO:0000313" key="5">
    <source>
        <dbReference type="Proteomes" id="UP001469553"/>
    </source>
</evidence>
<comment type="caution">
    <text evidence="4">The sequence shown here is derived from an EMBL/GenBank/DDBJ whole genome shotgun (WGS) entry which is preliminary data.</text>
</comment>
<reference evidence="4 5" key="1">
    <citation type="submission" date="2021-06" db="EMBL/GenBank/DDBJ databases">
        <authorList>
            <person name="Palmer J.M."/>
        </authorList>
    </citation>
    <scope>NUCLEOTIDE SEQUENCE [LARGE SCALE GENOMIC DNA]</scope>
    <source>
        <strain evidence="4 5">AS_MEX2019</strain>
        <tissue evidence="4">Muscle</tissue>
    </source>
</reference>
<evidence type="ECO:0000313" key="4">
    <source>
        <dbReference type="EMBL" id="MEQ2316984.1"/>
    </source>
</evidence>
<protein>
    <recommendedName>
        <fullName evidence="6">Receptor protein-tyrosine kinase</fullName>
    </recommendedName>
</protein>
<accession>A0ABV1AFQ3</accession>
<dbReference type="InterPro" id="IPR009030">
    <property type="entry name" value="Growth_fac_rcpt_cys_sf"/>
</dbReference>
<feature type="domain" description="Growth factor receptor" evidence="3">
    <location>
        <begin position="172"/>
        <end position="241"/>
    </location>
</feature>